<dbReference type="OrthoDB" id="9788285at2"/>
<evidence type="ECO:0000256" key="7">
    <source>
        <dbReference type="ARBA" id="ARBA00022958"/>
    </source>
</evidence>
<evidence type="ECO:0000256" key="6">
    <source>
        <dbReference type="ARBA" id="ARBA00022840"/>
    </source>
</evidence>
<gene>
    <name evidence="11" type="primary">kdpC</name>
    <name evidence="12" type="ORF">EV667_2090</name>
</gene>
<evidence type="ECO:0000256" key="11">
    <source>
        <dbReference type="HAMAP-Rule" id="MF_00276"/>
    </source>
</evidence>
<sequence length="193" mass="19645">MLTYLRPAVTLLIAFTLLAGLAYPLAITEAAQVLFPRQASGSLITRDGTVVGSALIGQATTGAGYFHPRPSAAGTGYDASASSGTNLGPTSARLAERLKTDSEALRAAGFTGPVPADAVTTSASGLDPHISPANALAQVPRVAAARAIDAAVVRALVEVHIERPQLGVFGEPRVNVLALNLALDALAKDAPRS</sequence>
<reference evidence="12 13" key="1">
    <citation type="submission" date="2019-03" db="EMBL/GenBank/DDBJ databases">
        <title>Genomic Encyclopedia of Type Strains, Phase IV (KMG-IV): sequencing the most valuable type-strain genomes for metagenomic binning, comparative biology and taxonomic classification.</title>
        <authorList>
            <person name="Goeker M."/>
        </authorList>
    </citation>
    <scope>NUCLEOTIDE SEQUENCE [LARGE SCALE GENOMIC DNA]</scope>
    <source>
        <strain evidence="12 13">DSM 101</strain>
    </source>
</reference>
<keyword evidence="3 11" id="KW-0633">Potassium transport</keyword>
<dbReference type="RefSeq" id="WP_131835278.1">
    <property type="nucleotide sequence ID" value="NZ_SMFY01000002.1"/>
</dbReference>
<evidence type="ECO:0000256" key="1">
    <source>
        <dbReference type="ARBA" id="ARBA00022448"/>
    </source>
</evidence>
<dbReference type="PANTHER" id="PTHR30042">
    <property type="entry name" value="POTASSIUM-TRANSPORTING ATPASE C CHAIN"/>
    <property type="match status" value="1"/>
</dbReference>
<comment type="function">
    <text evidence="11">Part of the high-affinity ATP-driven potassium transport (or Kdp) system, which catalyzes the hydrolysis of ATP coupled with the electrogenic transport of potassium into the cytoplasm. This subunit acts as a catalytic chaperone that increases the ATP-binding affinity of the ATP-hydrolyzing subunit KdpB by the formation of a transient KdpB/KdpC/ATP ternary complex.</text>
</comment>
<organism evidence="12 13">
    <name type="scientific">Ancylobacter aquaticus</name>
    <dbReference type="NCBI Taxonomy" id="100"/>
    <lineage>
        <taxon>Bacteria</taxon>
        <taxon>Pseudomonadati</taxon>
        <taxon>Pseudomonadota</taxon>
        <taxon>Alphaproteobacteria</taxon>
        <taxon>Hyphomicrobiales</taxon>
        <taxon>Xanthobacteraceae</taxon>
        <taxon>Ancylobacter</taxon>
    </lineage>
</organism>
<protein>
    <recommendedName>
        <fullName evidence="11">Potassium-transporting ATPase KdpC subunit</fullName>
    </recommendedName>
    <alternativeName>
        <fullName evidence="11">ATP phosphohydrolase [potassium-transporting] C chain</fullName>
    </alternativeName>
    <alternativeName>
        <fullName evidence="11">Potassium-binding and translocating subunit C</fullName>
    </alternativeName>
    <alternativeName>
        <fullName evidence="11">Potassium-translocating ATPase C chain</fullName>
    </alternativeName>
</protein>
<comment type="caution">
    <text evidence="12">The sequence shown here is derived from an EMBL/GenBank/DDBJ whole genome shotgun (WGS) entry which is preliminary data.</text>
</comment>
<dbReference type="PIRSF" id="PIRSF001296">
    <property type="entry name" value="K_ATPase_KdpC"/>
    <property type="match status" value="1"/>
</dbReference>
<evidence type="ECO:0000256" key="8">
    <source>
        <dbReference type="ARBA" id="ARBA00022989"/>
    </source>
</evidence>
<accession>A0A4R1HZ24</accession>
<comment type="subcellular location">
    <subcellularLocation>
        <location evidence="11">Cell membrane</location>
        <topology evidence="11">Single-pass membrane protein</topology>
    </subcellularLocation>
</comment>
<dbReference type="HAMAP" id="MF_00276">
    <property type="entry name" value="KdpC"/>
    <property type="match status" value="1"/>
</dbReference>
<dbReference type="GO" id="GO:0008556">
    <property type="term" value="F:P-type potassium transmembrane transporter activity"/>
    <property type="evidence" value="ECO:0007669"/>
    <property type="project" value="InterPro"/>
</dbReference>
<dbReference type="InterPro" id="IPR003820">
    <property type="entry name" value="KdpC"/>
</dbReference>
<evidence type="ECO:0000256" key="10">
    <source>
        <dbReference type="ARBA" id="ARBA00023136"/>
    </source>
</evidence>
<evidence type="ECO:0000256" key="4">
    <source>
        <dbReference type="ARBA" id="ARBA00022692"/>
    </source>
</evidence>
<comment type="subunit">
    <text evidence="11">The system is composed of three essential subunits: KdpA, KdpB and KdpC.</text>
</comment>
<keyword evidence="1 11" id="KW-0813">Transport</keyword>
<evidence type="ECO:0000256" key="9">
    <source>
        <dbReference type="ARBA" id="ARBA00023065"/>
    </source>
</evidence>
<evidence type="ECO:0000256" key="5">
    <source>
        <dbReference type="ARBA" id="ARBA00022741"/>
    </source>
</evidence>
<keyword evidence="5 11" id="KW-0547">Nucleotide-binding</keyword>
<dbReference type="GO" id="GO:0005886">
    <property type="term" value="C:plasma membrane"/>
    <property type="evidence" value="ECO:0007669"/>
    <property type="project" value="UniProtKB-SubCell"/>
</dbReference>
<dbReference type="GO" id="GO:0005524">
    <property type="term" value="F:ATP binding"/>
    <property type="evidence" value="ECO:0007669"/>
    <property type="project" value="UniProtKB-UniRule"/>
</dbReference>
<keyword evidence="7 11" id="KW-0630">Potassium</keyword>
<keyword evidence="8 11" id="KW-1133">Transmembrane helix</keyword>
<keyword evidence="13" id="KW-1185">Reference proteome</keyword>
<dbReference type="Pfam" id="PF02669">
    <property type="entry name" value="KdpC"/>
    <property type="match status" value="1"/>
</dbReference>
<keyword evidence="9 11" id="KW-0406">Ion transport</keyword>
<evidence type="ECO:0000313" key="12">
    <source>
        <dbReference type="EMBL" id="TCK28094.1"/>
    </source>
</evidence>
<keyword evidence="10 11" id="KW-0472">Membrane</keyword>
<keyword evidence="6 11" id="KW-0067">ATP-binding</keyword>
<proteinExistence type="inferred from homology"/>
<evidence type="ECO:0000313" key="13">
    <source>
        <dbReference type="Proteomes" id="UP000295030"/>
    </source>
</evidence>
<dbReference type="AlphaFoldDB" id="A0A4R1HZ24"/>
<keyword evidence="2 11" id="KW-1003">Cell membrane</keyword>
<dbReference type="NCBIfam" id="NF001454">
    <property type="entry name" value="PRK00315.1"/>
    <property type="match status" value="1"/>
</dbReference>
<dbReference type="Proteomes" id="UP000295030">
    <property type="component" value="Unassembled WGS sequence"/>
</dbReference>
<name>A0A4R1HZ24_ANCAQ</name>
<dbReference type="NCBIfam" id="TIGR00681">
    <property type="entry name" value="kdpC"/>
    <property type="match status" value="1"/>
</dbReference>
<dbReference type="EMBL" id="SMFY01000002">
    <property type="protein sequence ID" value="TCK28094.1"/>
    <property type="molecule type" value="Genomic_DNA"/>
</dbReference>
<dbReference type="PANTHER" id="PTHR30042:SF2">
    <property type="entry name" value="POTASSIUM-TRANSPORTING ATPASE KDPC SUBUNIT"/>
    <property type="match status" value="1"/>
</dbReference>
<evidence type="ECO:0000256" key="3">
    <source>
        <dbReference type="ARBA" id="ARBA00022538"/>
    </source>
</evidence>
<evidence type="ECO:0000256" key="2">
    <source>
        <dbReference type="ARBA" id="ARBA00022475"/>
    </source>
</evidence>
<keyword evidence="4 11" id="KW-0812">Transmembrane</keyword>
<comment type="similarity">
    <text evidence="11">Belongs to the KdpC family.</text>
</comment>